<reference evidence="1" key="1">
    <citation type="journal article" date="2017" name="Nature">
        <title>The genome of Chenopodium quinoa.</title>
        <authorList>
            <person name="Jarvis D.E."/>
            <person name="Ho Y.S."/>
            <person name="Lightfoot D.J."/>
            <person name="Schmoeckel S.M."/>
            <person name="Li B."/>
            <person name="Borm T.J.A."/>
            <person name="Ohyanagi H."/>
            <person name="Mineta K."/>
            <person name="Michell C.T."/>
            <person name="Saber N."/>
            <person name="Kharbatia N.M."/>
            <person name="Rupper R.R."/>
            <person name="Sharp A.R."/>
            <person name="Dally N."/>
            <person name="Boughton B.A."/>
            <person name="Woo Y.H."/>
            <person name="Gao G."/>
            <person name="Schijlen E.G.W.M."/>
            <person name="Guo X."/>
            <person name="Momin A.A."/>
            <person name="Negrao S."/>
            <person name="Al-Babili S."/>
            <person name="Gehring C."/>
            <person name="Roessner U."/>
            <person name="Jung C."/>
            <person name="Murphy K."/>
            <person name="Arold S.T."/>
            <person name="Gojobori T."/>
            <person name="van der Linden C.G."/>
            <person name="van Loo E.N."/>
            <person name="Jellen E.N."/>
            <person name="Maughan P.J."/>
            <person name="Tester M."/>
        </authorList>
    </citation>
    <scope>NUCLEOTIDE SEQUENCE [LARGE SCALE GENOMIC DNA]</scope>
    <source>
        <strain evidence="1">cv. PI 614886</strain>
    </source>
</reference>
<reference evidence="1" key="2">
    <citation type="submission" date="2021-03" db="UniProtKB">
        <authorList>
            <consortium name="EnsemblPlants"/>
        </authorList>
    </citation>
    <scope>IDENTIFICATION</scope>
</reference>
<name>A0A803LSU6_CHEQI</name>
<organism evidence="1 2">
    <name type="scientific">Chenopodium quinoa</name>
    <name type="common">Quinoa</name>
    <dbReference type="NCBI Taxonomy" id="63459"/>
    <lineage>
        <taxon>Eukaryota</taxon>
        <taxon>Viridiplantae</taxon>
        <taxon>Streptophyta</taxon>
        <taxon>Embryophyta</taxon>
        <taxon>Tracheophyta</taxon>
        <taxon>Spermatophyta</taxon>
        <taxon>Magnoliopsida</taxon>
        <taxon>eudicotyledons</taxon>
        <taxon>Gunneridae</taxon>
        <taxon>Pentapetalae</taxon>
        <taxon>Caryophyllales</taxon>
        <taxon>Chenopodiaceae</taxon>
        <taxon>Chenopodioideae</taxon>
        <taxon>Atripliceae</taxon>
        <taxon>Chenopodium</taxon>
    </lineage>
</organism>
<proteinExistence type="predicted"/>
<dbReference type="EnsemblPlants" id="AUR62018290-RA">
    <property type="protein sequence ID" value="AUR62018290-RA:cds"/>
    <property type="gene ID" value="AUR62018290"/>
</dbReference>
<dbReference type="AlphaFoldDB" id="A0A803LSU6"/>
<dbReference type="Proteomes" id="UP000596660">
    <property type="component" value="Unplaced"/>
</dbReference>
<evidence type="ECO:0000313" key="2">
    <source>
        <dbReference type="Proteomes" id="UP000596660"/>
    </source>
</evidence>
<accession>A0A803LSU6</accession>
<evidence type="ECO:0000313" key="1">
    <source>
        <dbReference type="EnsemblPlants" id="AUR62018290-RA:cds"/>
    </source>
</evidence>
<sequence length="89" mass="10539">MILEHGSRIVYEKKMFPKKSRLYPKVLTILATVDDDYDVSWLREDFPATTVDVPEYMLDMRAEPEIDDSDDEIEDETLWDFMQASEDED</sequence>
<protein>
    <submittedName>
        <fullName evidence="1">Uncharacterized protein</fullName>
    </submittedName>
</protein>
<dbReference type="Gramene" id="AUR62018290-RA">
    <property type="protein sequence ID" value="AUR62018290-RA:cds"/>
    <property type="gene ID" value="AUR62018290"/>
</dbReference>
<keyword evidence="2" id="KW-1185">Reference proteome</keyword>